<dbReference type="SUPFAM" id="SSF53167">
    <property type="entry name" value="Purine and uridine phosphorylases"/>
    <property type="match status" value="1"/>
</dbReference>
<evidence type="ECO:0000313" key="1">
    <source>
        <dbReference type="EMBL" id="SUH35964.1"/>
    </source>
</evidence>
<protein>
    <submittedName>
        <fullName evidence="1">Purine nucleoside phosphorylase</fullName>
        <ecNumber evidence="1">2.4.2.-</ecNumber>
    </submittedName>
</protein>
<evidence type="ECO:0000313" key="2">
    <source>
        <dbReference type="Proteomes" id="UP000254712"/>
    </source>
</evidence>
<gene>
    <name evidence="1" type="primary">xapA_2</name>
    <name evidence="1" type="ORF">NCTC8261_02206</name>
</gene>
<dbReference type="AlphaFoldDB" id="A0A379WQ39"/>
<reference evidence="1 2" key="1">
    <citation type="submission" date="2018-06" db="EMBL/GenBank/DDBJ databases">
        <authorList>
            <consortium name="Pathogen Informatics"/>
            <person name="Doyle S."/>
        </authorList>
    </citation>
    <scope>NUCLEOTIDE SEQUENCE [LARGE SCALE GENOMIC DNA]</scope>
    <source>
        <strain evidence="1 2">NCTC8261</strain>
    </source>
</reference>
<keyword evidence="1" id="KW-0808">Transferase</keyword>
<accession>A0A379WQ39</accession>
<dbReference type="GO" id="GO:0009116">
    <property type="term" value="P:nucleoside metabolic process"/>
    <property type="evidence" value="ECO:0007669"/>
    <property type="project" value="InterPro"/>
</dbReference>
<organism evidence="1 2">
    <name type="scientific">Salmonella enterica I</name>
    <dbReference type="NCBI Taxonomy" id="59201"/>
    <lineage>
        <taxon>Bacteria</taxon>
        <taxon>Pseudomonadati</taxon>
        <taxon>Pseudomonadota</taxon>
        <taxon>Gammaproteobacteria</taxon>
        <taxon>Enterobacterales</taxon>
        <taxon>Enterobacteriaceae</taxon>
        <taxon>Salmonella</taxon>
    </lineage>
</organism>
<name>A0A379WQ39_SALET</name>
<keyword evidence="1" id="KW-0328">Glycosyltransferase</keyword>
<dbReference type="Proteomes" id="UP000254712">
    <property type="component" value="Unassembled WGS sequence"/>
</dbReference>
<dbReference type="EC" id="2.4.2.-" evidence="1"/>
<dbReference type="GO" id="GO:0016757">
    <property type="term" value="F:glycosyltransferase activity"/>
    <property type="evidence" value="ECO:0007669"/>
    <property type="project" value="UniProtKB-KW"/>
</dbReference>
<dbReference type="EMBL" id="UGXT01000002">
    <property type="protein sequence ID" value="SUH35964.1"/>
    <property type="molecule type" value="Genomic_DNA"/>
</dbReference>
<dbReference type="InterPro" id="IPR035994">
    <property type="entry name" value="Nucleoside_phosphorylase_sf"/>
</dbReference>
<proteinExistence type="predicted"/>
<sequence length="61" mass="6567">MRPGSLRPEVGPGSLVALSDHINTMPGTPMVGQTMIVMAIASSRWLMLMTQIIAPCFSPLR</sequence>